<protein>
    <submittedName>
        <fullName evidence="1">Uncharacterized protein</fullName>
    </submittedName>
</protein>
<dbReference type="EMBL" id="QWGR01000010">
    <property type="protein sequence ID" value="RIJ46988.1"/>
    <property type="molecule type" value="Genomic_DNA"/>
</dbReference>
<accession>A0A399SUF9</accession>
<keyword evidence="2" id="KW-1185">Reference proteome</keyword>
<proteinExistence type="predicted"/>
<evidence type="ECO:0000313" key="2">
    <source>
        <dbReference type="Proteomes" id="UP000265926"/>
    </source>
</evidence>
<evidence type="ECO:0000313" key="1">
    <source>
        <dbReference type="EMBL" id="RIJ46988.1"/>
    </source>
</evidence>
<sequence length="63" mass="7350">MGNLFSKHRKCTIANLRRCLPASVKAISHFSKQREPPESMIYITSRQFFQNEKIAGEMDIFVF</sequence>
<dbReference type="AlphaFoldDB" id="A0A399SUF9"/>
<name>A0A399SUF9_9BACT</name>
<dbReference type="Proteomes" id="UP000265926">
    <property type="component" value="Unassembled WGS sequence"/>
</dbReference>
<reference evidence="1 2" key="1">
    <citation type="submission" date="2018-08" db="EMBL/GenBank/DDBJ databases">
        <title>Pallidiluteibacterium maritimus gen. nov., sp. nov., isolated from coastal sediment.</title>
        <authorList>
            <person name="Zhou L.Y."/>
        </authorList>
    </citation>
    <scope>NUCLEOTIDE SEQUENCE [LARGE SCALE GENOMIC DNA]</scope>
    <source>
        <strain evidence="1 2">XSD2</strain>
    </source>
</reference>
<comment type="caution">
    <text evidence="1">The sequence shown here is derived from an EMBL/GenBank/DDBJ whole genome shotgun (WGS) entry which is preliminary data.</text>
</comment>
<gene>
    <name evidence="1" type="ORF">D1614_16265</name>
</gene>
<organism evidence="1 2">
    <name type="scientific">Maribellus luteus</name>
    <dbReference type="NCBI Taxonomy" id="2305463"/>
    <lineage>
        <taxon>Bacteria</taxon>
        <taxon>Pseudomonadati</taxon>
        <taxon>Bacteroidota</taxon>
        <taxon>Bacteroidia</taxon>
        <taxon>Marinilabiliales</taxon>
        <taxon>Prolixibacteraceae</taxon>
        <taxon>Maribellus</taxon>
    </lineage>
</organism>